<organism evidence="1 2">
    <name type="scientific">Lentilactobacillus hilgardii (strain ATCC 8290 / DSM 20176 / CCUG 30140 / JCM 1155 / KCTC 3500 / NBRC 15886 / NCIMB 8040 / NRRL B-1843 / 9)</name>
    <dbReference type="NCBI Taxonomy" id="1423757"/>
    <lineage>
        <taxon>Bacteria</taxon>
        <taxon>Bacillati</taxon>
        <taxon>Bacillota</taxon>
        <taxon>Bacilli</taxon>
        <taxon>Lactobacillales</taxon>
        <taxon>Lactobacillaceae</taxon>
        <taxon>Lentilactobacillus</taxon>
    </lineage>
</organism>
<keyword evidence="2" id="KW-1185">Reference proteome</keyword>
<dbReference type="AlphaFoldDB" id="C0XG34"/>
<evidence type="ECO:0000313" key="1">
    <source>
        <dbReference type="EMBL" id="EEI25671.1"/>
    </source>
</evidence>
<accession>C0XG34</accession>
<comment type="caution">
    <text evidence="1">The sequence shown here is derived from an EMBL/GenBank/DDBJ whole genome shotgun (WGS) entry which is preliminary data.</text>
</comment>
<dbReference type="EMBL" id="ACGP01000012">
    <property type="protein sequence ID" value="EEI25671.1"/>
    <property type="molecule type" value="Genomic_DNA"/>
</dbReference>
<gene>
    <name evidence="1" type="ORF">HMPREF0519_0195</name>
</gene>
<protein>
    <submittedName>
        <fullName evidence="1">Uncharacterized protein</fullName>
    </submittedName>
</protein>
<dbReference type="RefSeq" id="WP_003636208.1">
    <property type="nucleotide sequence ID" value="NZ_AZDF01000055.1"/>
</dbReference>
<dbReference type="HOGENOM" id="CLU_1822886_0_0_9"/>
<evidence type="ECO:0000313" key="2">
    <source>
        <dbReference type="Proteomes" id="UP000003752"/>
    </source>
</evidence>
<reference evidence="1 2" key="1">
    <citation type="submission" date="2009-01" db="EMBL/GenBank/DDBJ databases">
        <authorList>
            <person name="Qin X."/>
            <person name="Bachman B."/>
            <person name="Battles P."/>
            <person name="Bell A."/>
            <person name="Bess C."/>
            <person name="Bickham C."/>
            <person name="Chaboub L."/>
            <person name="Chen D."/>
            <person name="Coyle M."/>
            <person name="Deiros D.R."/>
            <person name="Dinh H."/>
            <person name="Forbes L."/>
            <person name="Fowler G."/>
            <person name="Francisco L."/>
            <person name="Fu Q."/>
            <person name="Gubbala S."/>
            <person name="Hale W."/>
            <person name="Han Y."/>
            <person name="Hemphill L."/>
            <person name="Highlander S.K."/>
            <person name="Hirani K."/>
            <person name="Hogues M."/>
            <person name="Jackson L."/>
            <person name="Jakkamsetti A."/>
            <person name="Javaid M."/>
            <person name="Jiang H."/>
            <person name="Korchina V."/>
            <person name="Kovar C."/>
            <person name="Lara F."/>
            <person name="Lee S."/>
            <person name="Mata R."/>
            <person name="Mathew T."/>
            <person name="Moen C."/>
            <person name="Morales K."/>
            <person name="Munidasa M."/>
            <person name="Nazareth L."/>
            <person name="Ngo R."/>
            <person name="Nguyen L."/>
            <person name="Okwuonu G."/>
            <person name="Ongeri F."/>
            <person name="Patil S."/>
            <person name="Petrosino J."/>
            <person name="Pham C."/>
            <person name="Pham P."/>
            <person name="Pu L.-L."/>
            <person name="Puazo M."/>
            <person name="Raj R."/>
            <person name="Reid J."/>
            <person name="Rouhana J."/>
            <person name="Saada N."/>
            <person name="Shang Y."/>
            <person name="Simmons D."/>
            <person name="Thornton R."/>
            <person name="Warren J."/>
            <person name="Weissenberger G."/>
            <person name="Zhang J."/>
            <person name="Zhang L."/>
            <person name="Zhou C."/>
            <person name="Zhu D."/>
            <person name="Muzny D."/>
            <person name="Worley K."/>
            <person name="Gibbs R."/>
        </authorList>
    </citation>
    <scope>NUCLEOTIDE SEQUENCE [LARGE SCALE GENOMIC DNA]</scope>
    <source>
        <strain evidence="2">ATCC 8290 / DSM 20176 / CCUG 30140 / JCM 1155 / KCTC 3500 / NBRC 15886 / NCIMB 8040 / NRRL B-1843 / 9</strain>
    </source>
</reference>
<proteinExistence type="predicted"/>
<dbReference type="Proteomes" id="UP000003752">
    <property type="component" value="Unassembled WGS sequence"/>
</dbReference>
<dbReference type="PATRIC" id="fig|1423757.3.peg.2134"/>
<sequence>MMAEIHGAALNGKVLFENKDDTLIAPSNIPAGVTTTGGIRVEGNLLVISLAIDTPVGKSWYGWFSIFNDLSSITDGKTVVPTQITGKSYADATNTVAAGDMMVNFGYGSFKWNNKIAIYPGYNLGSECWTMYNGTALLIDN</sequence>
<name>C0XG34_LENH9</name>